<dbReference type="PANTHER" id="PTHR35377">
    <property type="entry name" value="ANTITOXIN VAPB49-RELATED-RELATED"/>
    <property type="match status" value="1"/>
</dbReference>
<dbReference type="PANTHER" id="PTHR35377:SF8">
    <property type="entry name" value="ANTITOXIN VAPB22"/>
    <property type="match status" value="1"/>
</dbReference>
<comment type="function">
    <text evidence="2">Antitoxin component of a type II toxin-antitoxin (TA) system.</text>
</comment>
<evidence type="ECO:0000256" key="1">
    <source>
        <dbReference type="ARBA" id="ARBA00009981"/>
    </source>
</evidence>
<comment type="similarity">
    <text evidence="1 2">Belongs to the phD/YefM antitoxin family.</text>
</comment>
<accession>A0A4R8VZH1</accession>
<dbReference type="InterPro" id="IPR006442">
    <property type="entry name" value="Antitoxin_Phd/YefM"/>
</dbReference>
<sequence>MFYPDDLDQLPELPDPGPRDGRHGVDRDPDYDPYPLLHSGTGGLLPLTVSVPDARWHLGVLLDRVEAGEEIVLTRRGRPVARIVPFGAPVRAAVTRAGRRPARDPS</sequence>
<comment type="caution">
    <text evidence="4">The sequence shown here is derived from an EMBL/GenBank/DDBJ whole genome shotgun (WGS) entry which is preliminary data.</text>
</comment>
<keyword evidence="5" id="KW-1185">Reference proteome</keyword>
<dbReference type="NCBIfam" id="TIGR01552">
    <property type="entry name" value="phd_fam"/>
    <property type="match status" value="1"/>
</dbReference>
<dbReference type="Pfam" id="PF02604">
    <property type="entry name" value="PhdYeFM_antitox"/>
    <property type="match status" value="1"/>
</dbReference>
<dbReference type="SUPFAM" id="SSF143120">
    <property type="entry name" value="YefM-like"/>
    <property type="match status" value="1"/>
</dbReference>
<evidence type="ECO:0000313" key="5">
    <source>
        <dbReference type="Proteomes" id="UP000297643"/>
    </source>
</evidence>
<dbReference type="Gene3D" id="3.40.1620.10">
    <property type="entry name" value="YefM-like domain"/>
    <property type="match status" value="1"/>
</dbReference>
<gene>
    <name evidence="4" type="ORF">E3O32_16890</name>
</gene>
<organism evidence="4 5">
    <name type="scientific">Cryobacterium mannosilyticum</name>
    <dbReference type="NCBI Taxonomy" id="1259190"/>
    <lineage>
        <taxon>Bacteria</taxon>
        <taxon>Bacillati</taxon>
        <taxon>Actinomycetota</taxon>
        <taxon>Actinomycetes</taxon>
        <taxon>Micrococcales</taxon>
        <taxon>Microbacteriaceae</taxon>
        <taxon>Cryobacterium</taxon>
    </lineage>
</organism>
<feature type="region of interest" description="Disordered" evidence="3">
    <location>
        <begin position="1"/>
        <end position="37"/>
    </location>
</feature>
<evidence type="ECO:0000256" key="2">
    <source>
        <dbReference type="RuleBase" id="RU362080"/>
    </source>
</evidence>
<protein>
    <recommendedName>
        <fullName evidence="2">Antitoxin</fullName>
    </recommendedName>
</protein>
<proteinExistence type="inferred from homology"/>
<dbReference type="InterPro" id="IPR051416">
    <property type="entry name" value="phD-YefM_TA_antitoxins"/>
</dbReference>
<dbReference type="InterPro" id="IPR036165">
    <property type="entry name" value="YefM-like_sf"/>
</dbReference>
<dbReference type="AlphaFoldDB" id="A0A4R8VZH1"/>
<reference evidence="4 5" key="1">
    <citation type="submission" date="2019-03" db="EMBL/GenBank/DDBJ databases">
        <title>Genomics of glacier-inhabiting Cryobacterium strains.</title>
        <authorList>
            <person name="Liu Q."/>
            <person name="Xin Y.-H."/>
        </authorList>
    </citation>
    <scope>NUCLEOTIDE SEQUENCE [LARGE SCALE GENOMIC DNA]</scope>
    <source>
        <strain evidence="4 5">RHLT2-21</strain>
    </source>
</reference>
<feature type="compositionally biased region" description="Basic and acidic residues" evidence="3">
    <location>
        <begin position="17"/>
        <end position="30"/>
    </location>
</feature>
<dbReference type="EMBL" id="SOFM01000052">
    <property type="protein sequence ID" value="TFB99484.1"/>
    <property type="molecule type" value="Genomic_DNA"/>
</dbReference>
<dbReference type="Proteomes" id="UP000297643">
    <property type="component" value="Unassembled WGS sequence"/>
</dbReference>
<evidence type="ECO:0000313" key="4">
    <source>
        <dbReference type="EMBL" id="TFB99484.1"/>
    </source>
</evidence>
<evidence type="ECO:0000256" key="3">
    <source>
        <dbReference type="SAM" id="MobiDB-lite"/>
    </source>
</evidence>
<name>A0A4R8VZH1_9MICO</name>